<dbReference type="EMBL" id="JAAKZZ010000645">
    <property type="protein sequence ID" value="NGO73175.1"/>
    <property type="molecule type" value="Genomic_DNA"/>
</dbReference>
<dbReference type="GO" id="GO:0003824">
    <property type="term" value="F:catalytic activity"/>
    <property type="evidence" value="ECO:0007669"/>
    <property type="project" value="UniProtKB-ARBA"/>
</dbReference>
<evidence type="ECO:0000256" key="1">
    <source>
        <dbReference type="SAM" id="MobiDB-lite"/>
    </source>
</evidence>
<feature type="signal peptide" evidence="2">
    <location>
        <begin position="1"/>
        <end position="18"/>
    </location>
</feature>
<feature type="chain" id="PRO_5026335605" description="AB hydrolase-1 domain-containing protein" evidence="2">
    <location>
        <begin position="19"/>
        <end position="402"/>
    </location>
</feature>
<organism evidence="4 5">
    <name type="scientific">Streptomyces boncukensis</name>
    <dbReference type="NCBI Taxonomy" id="2711219"/>
    <lineage>
        <taxon>Bacteria</taxon>
        <taxon>Bacillati</taxon>
        <taxon>Actinomycetota</taxon>
        <taxon>Actinomycetes</taxon>
        <taxon>Kitasatosporales</taxon>
        <taxon>Streptomycetaceae</taxon>
        <taxon>Streptomyces</taxon>
    </lineage>
</organism>
<dbReference type="Pfam" id="PF00561">
    <property type="entry name" value="Abhydrolase_1"/>
    <property type="match status" value="1"/>
</dbReference>
<gene>
    <name evidence="4" type="ORF">G5C65_33560</name>
</gene>
<evidence type="ECO:0000259" key="3">
    <source>
        <dbReference type="Pfam" id="PF00561"/>
    </source>
</evidence>
<dbReference type="InterPro" id="IPR029058">
    <property type="entry name" value="AB_hydrolase_fold"/>
</dbReference>
<dbReference type="RefSeq" id="WP_165302838.1">
    <property type="nucleotide sequence ID" value="NZ_JAAKZZ010000645.1"/>
</dbReference>
<dbReference type="InterPro" id="IPR000073">
    <property type="entry name" value="AB_hydrolase_1"/>
</dbReference>
<evidence type="ECO:0000256" key="2">
    <source>
        <dbReference type="SAM" id="SignalP"/>
    </source>
</evidence>
<proteinExistence type="predicted"/>
<evidence type="ECO:0000313" key="4">
    <source>
        <dbReference type="EMBL" id="NGO73175.1"/>
    </source>
</evidence>
<dbReference type="SUPFAM" id="SSF53474">
    <property type="entry name" value="alpha/beta-Hydrolases"/>
    <property type="match status" value="1"/>
</dbReference>
<dbReference type="Proteomes" id="UP000477722">
    <property type="component" value="Unassembled WGS sequence"/>
</dbReference>
<comment type="caution">
    <text evidence="4">The sequence shown here is derived from an EMBL/GenBank/DDBJ whole genome shotgun (WGS) entry which is preliminary data.</text>
</comment>
<evidence type="ECO:0000313" key="5">
    <source>
        <dbReference type="Proteomes" id="UP000477722"/>
    </source>
</evidence>
<name>A0A6G4X6N1_9ACTN</name>
<accession>A0A6G4X6N1</accession>
<feature type="region of interest" description="Disordered" evidence="1">
    <location>
        <begin position="90"/>
        <end position="115"/>
    </location>
</feature>
<dbReference type="Gene3D" id="3.40.50.1820">
    <property type="entry name" value="alpha/beta hydrolase"/>
    <property type="match status" value="1"/>
</dbReference>
<feature type="compositionally biased region" description="Low complexity" evidence="1">
    <location>
        <begin position="103"/>
        <end position="115"/>
    </location>
</feature>
<dbReference type="AlphaFoldDB" id="A0A6G4X6N1"/>
<keyword evidence="2" id="KW-0732">Signal</keyword>
<feature type="region of interest" description="Disordered" evidence="1">
    <location>
        <begin position="35"/>
        <end position="54"/>
    </location>
</feature>
<protein>
    <recommendedName>
        <fullName evidence="3">AB hydrolase-1 domain-containing protein</fullName>
    </recommendedName>
</protein>
<dbReference type="PANTHER" id="PTHR12277:SF79">
    <property type="entry name" value="XAA-PRO DIPEPTIDYL-PEPTIDASE-RELATED"/>
    <property type="match status" value="1"/>
</dbReference>
<feature type="domain" description="AB hydrolase-1" evidence="3">
    <location>
        <begin position="184"/>
        <end position="294"/>
    </location>
</feature>
<reference evidence="4 5" key="1">
    <citation type="submission" date="2020-02" db="EMBL/GenBank/DDBJ databases">
        <title>Whole-genome analyses of novel actinobacteria.</title>
        <authorList>
            <person name="Sahin N."/>
            <person name="Tatar D."/>
        </authorList>
    </citation>
    <scope>NUCLEOTIDE SEQUENCE [LARGE SCALE GENOMIC DNA]</scope>
    <source>
        <strain evidence="4 5">SB3404</strain>
    </source>
</reference>
<sequence>MRLRTAAFAASSVLGAGAAAVAAGRYAAARALRPARARRHGGPRPAGFEGPPLTVHSAEHGRVALTRSLMAGLPGTYGLAGRGSHAVVGPVLDAPPGERPEEPGAAPDGPGTAVDAEGSVHTVVRKLERVTQGQLSAGATVRLTPQVYTGDPGSALGIPFTEVDIPGELGPLPGWFVPGDRAVWVLTVHGLGATREQPMALFPFLRRQRLPILDIAYRGDLGAPRPPDGIGHLGASEWRDLDAAIRYAVRYGARRVVLYGWSSGAAMALHAAANSALRDRISGLVLDSPVLDWKRTLAALAASHGIPRALLPLALRAVQGRSGLAADRFAAVPAPDTLSLPVLLLHGPGDTVAPWDSSRALAAERPDLVTLHTVHDAPHAAMWNADPEGCEEALRRFLTPLM</sequence>
<dbReference type="PANTHER" id="PTHR12277">
    <property type="entry name" value="ALPHA/BETA HYDROLASE DOMAIN-CONTAINING PROTEIN"/>
    <property type="match status" value="1"/>
</dbReference>
<keyword evidence="5" id="KW-1185">Reference proteome</keyword>